<dbReference type="GeneID" id="36341147"/>
<proteinExistence type="predicted"/>
<reference evidence="1 2" key="1">
    <citation type="journal article" date="2013" name="Nat. Genet.">
        <title>The genome of the hydatid tapeworm Echinococcus granulosus.</title>
        <authorList>
            <person name="Zheng H."/>
            <person name="Zhang W."/>
            <person name="Zhang L."/>
            <person name="Zhang Z."/>
            <person name="Li J."/>
            <person name="Lu G."/>
            <person name="Zhu Y."/>
            <person name="Wang Y."/>
            <person name="Huang Y."/>
            <person name="Liu J."/>
            <person name="Kang H."/>
            <person name="Chen J."/>
            <person name="Wang L."/>
            <person name="Chen A."/>
            <person name="Yu S."/>
            <person name="Gao Z."/>
            <person name="Jin L."/>
            <person name="Gu W."/>
            <person name="Wang Z."/>
            <person name="Zhao L."/>
            <person name="Shi B."/>
            <person name="Wen H."/>
            <person name="Lin R."/>
            <person name="Jones M.K."/>
            <person name="Brejova B."/>
            <person name="Vinar T."/>
            <person name="Zhao G."/>
            <person name="McManus D.P."/>
            <person name="Chen Z."/>
            <person name="Zhou Y."/>
            <person name="Wang S."/>
        </authorList>
    </citation>
    <scope>NUCLEOTIDE SEQUENCE [LARGE SCALE GENOMIC DNA]</scope>
</reference>
<evidence type="ECO:0000313" key="2">
    <source>
        <dbReference type="Proteomes" id="UP000019149"/>
    </source>
</evidence>
<evidence type="ECO:0000313" key="1">
    <source>
        <dbReference type="EMBL" id="EUB59670.1"/>
    </source>
</evidence>
<dbReference type="Proteomes" id="UP000019149">
    <property type="component" value="Unassembled WGS sequence"/>
</dbReference>
<dbReference type="AlphaFoldDB" id="W6UE29"/>
<gene>
    <name evidence="1" type="ORF">EGR_05432</name>
</gene>
<protein>
    <submittedName>
        <fullName evidence="1">Uncharacterized protein</fullName>
    </submittedName>
</protein>
<sequence length="309" mass="35085">MFEHCFPDRRRPTPAKIGSEFLPFLGYGTSPEPDTCCMTKLNSVWMTFPTNPFAPFRCPTKIPADFGGLFCSSIALLKDMKNNAAAMHREEGTKPLYHLDIEYLVVTARRIKFTCMIYKTPLAIGSYDFFPLTSGAPPIRIKSLQEKDKISHYENSTFIRILRRDLGEKERLRSLLCPSKPHSYGGGVGMQHPELLECYLKEESGAFNDKVGIKCKECGESKQKAIEGEPKYTHCDLRFNTACTSGFKLSNFCYSKLQIKEDIIHPMSFISYFWSLTHFQSVRCIVSSNLLAQLSVLKPQYQSGRCSMS</sequence>
<dbReference type="KEGG" id="egl:EGR_05432"/>
<dbReference type="RefSeq" id="XP_024350866.1">
    <property type="nucleotide sequence ID" value="XM_024494681.1"/>
</dbReference>
<keyword evidence="2" id="KW-1185">Reference proteome</keyword>
<comment type="caution">
    <text evidence="1">The sequence shown here is derived from an EMBL/GenBank/DDBJ whole genome shotgun (WGS) entry which is preliminary data.</text>
</comment>
<accession>W6UE29</accession>
<organism evidence="1 2">
    <name type="scientific">Echinococcus granulosus</name>
    <name type="common">Hydatid tapeworm</name>
    <dbReference type="NCBI Taxonomy" id="6210"/>
    <lineage>
        <taxon>Eukaryota</taxon>
        <taxon>Metazoa</taxon>
        <taxon>Spiralia</taxon>
        <taxon>Lophotrochozoa</taxon>
        <taxon>Platyhelminthes</taxon>
        <taxon>Cestoda</taxon>
        <taxon>Eucestoda</taxon>
        <taxon>Cyclophyllidea</taxon>
        <taxon>Taeniidae</taxon>
        <taxon>Echinococcus</taxon>
        <taxon>Echinococcus granulosus group</taxon>
    </lineage>
</organism>
<dbReference type="EMBL" id="APAU02000040">
    <property type="protein sequence ID" value="EUB59670.1"/>
    <property type="molecule type" value="Genomic_DNA"/>
</dbReference>
<dbReference type="CTD" id="36341147"/>
<name>W6UE29_ECHGR</name>